<keyword evidence="5 6" id="KW-0408">Iron</keyword>
<dbReference type="Gene3D" id="3.90.45.10">
    <property type="entry name" value="Peptide deformylase"/>
    <property type="match status" value="1"/>
</dbReference>
<dbReference type="Proteomes" id="UP000270616">
    <property type="component" value="Unassembled WGS sequence"/>
</dbReference>
<evidence type="ECO:0000313" key="9">
    <source>
        <dbReference type="Proteomes" id="UP000270616"/>
    </source>
</evidence>
<feature type="binding site" evidence="6">
    <location>
        <position position="145"/>
    </location>
    <ligand>
        <name>Fe cation</name>
        <dbReference type="ChEBI" id="CHEBI:24875"/>
    </ligand>
</feature>
<dbReference type="GO" id="GO:0042586">
    <property type="term" value="F:peptide deformylase activity"/>
    <property type="evidence" value="ECO:0007669"/>
    <property type="project" value="UniProtKB-UniRule"/>
</dbReference>
<dbReference type="PANTHER" id="PTHR10458:SF2">
    <property type="entry name" value="PEPTIDE DEFORMYLASE, MITOCHONDRIAL"/>
    <property type="match status" value="1"/>
</dbReference>
<dbReference type="OrthoDB" id="9804313at2"/>
<evidence type="ECO:0000256" key="6">
    <source>
        <dbReference type="HAMAP-Rule" id="MF_00163"/>
    </source>
</evidence>
<comment type="function">
    <text evidence="6">Removes the formyl group from the N-terminal Met of newly synthesized proteins. Requires at least a dipeptide for an efficient rate of reaction. N-terminal L-methionine is a prerequisite for activity but the enzyme has broad specificity at other positions.</text>
</comment>
<dbReference type="Pfam" id="PF01327">
    <property type="entry name" value="Pep_deformylase"/>
    <property type="match status" value="1"/>
</dbReference>
<dbReference type="NCBIfam" id="TIGR00079">
    <property type="entry name" value="pept_deformyl"/>
    <property type="match status" value="1"/>
</dbReference>
<dbReference type="RefSeq" id="WP_123826498.1">
    <property type="nucleotide sequence ID" value="NZ_RKMF01000017.1"/>
</dbReference>
<feature type="active site" evidence="6">
    <location>
        <position position="142"/>
    </location>
</feature>
<name>A0A3N3ZP77_9MICC</name>
<dbReference type="GO" id="GO:0046872">
    <property type="term" value="F:metal ion binding"/>
    <property type="evidence" value="ECO:0007669"/>
    <property type="project" value="UniProtKB-KW"/>
</dbReference>
<evidence type="ECO:0000313" key="8">
    <source>
        <dbReference type="EMBL" id="ROZ61858.1"/>
    </source>
</evidence>
<dbReference type="FunFam" id="3.90.45.10:FF:000003">
    <property type="entry name" value="Peptide deformylase"/>
    <property type="match status" value="1"/>
</dbReference>
<organism evidence="8 9">
    <name type="scientific">Kocuria soli</name>
    <dbReference type="NCBI Taxonomy" id="2485125"/>
    <lineage>
        <taxon>Bacteria</taxon>
        <taxon>Bacillati</taxon>
        <taxon>Actinomycetota</taxon>
        <taxon>Actinomycetes</taxon>
        <taxon>Micrococcales</taxon>
        <taxon>Micrococcaceae</taxon>
        <taxon>Kocuria</taxon>
    </lineage>
</organism>
<evidence type="ECO:0000256" key="7">
    <source>
        <dbReference type="SAM" id="MobiDB-lite"/>
    </source>
</evidence>
<evidence type="ECO:0000256" key="2">
    <source>
        <dbReference type="ARBA" id="ARBA00022723"/>
    </source>
</evidence>
<dbReference type="EC" id="3.5.1.88" evidence="6"/>
<dbReference type="HAMAP" id="MF_00163">
    <property type="entry name" value="Pep_deformylase"/>
    <property type="match status" value="1"/>
</dbReference>
<dbReference type="EMBL" id="RKMF01000017">
    <property type="protein sequence ID" value="ROZ61858.1"/>
    <property type="molecule type" value="Genomic_DNA"/>
</dbReference>
<keyword evidence="9" id="KW-1185">Reference proteome</keyword>
<feature type="binding site" evidence="6">
    <location>
        <position position="141"/>
    </location>
    <ligand>
        <name>Fe cation</name>
        <dbReference type="ChEBI" id="CHEBI:24875"/>
    </ligand>
</feature>
<accession>A0A3N3ZP77</accession>
<comment type="cofactor">
    <cofactor evidence="6">
        <name>Fe(2+)</name>
        <dbReference type="ChEBI" id="CHEBI:29033"/>
    </cofactor>
    <text evidence="6">Binds 1 Fe(2+) ion.</text>
</comment>
<dbReference type="PIRSF" id="PIRSF004749">
    <property type="entry name" value="Pep_def"/>
    <property type="match status" value="1"/>
</dbReference>
<evidence type="ECO:0000256" key="5">
    <source>
        <dbReference type="ARBA" id="ARBA00023004"/>
    </source>
</evidence>
<dbReference type="PRINTS" id="PR01576">
    <property type="entry name" value="PDEFORMYLASE"/>
</dbReference>
<sequence>MTVRPVVITGDPVLHRPAGKVTAFDDSLRELIADMHETMDAAHGVGLAAPQIGVGLRIFTFVFSNDDDAPDRGEIINPVLTVGKISEQSPDPDEESEGCLSVPGLSYPLKRADWVKIAGFDPHGNPIAWEATGWFARVMQHEYDHLDGKLYVDRLNAKWSKKAKKTVRAEGWGRAGNTWQPGVDEDPFGHDE</sequence>
<comment type="catalytic activity">
    <reaction evidence="6">
        <text>N-terminal N-formyl-L-methionyl-[peptide] + H2O = N-terminal L-methionyl-[peptide] + formate</text>
        <dbReference type="Rhea" id="RHEA:24420"/>
        <dbReference type="Rhea" id="RHEA-COMP:10639"/>
        <dbReference type="Rhea" id="RHEA-COMP:10640"/>
        <dbReference type="ChEBI" id="CHEBI:15377"/>
        <dbReference type="ChEBI" id="CHEBI:15740"/>
        <dbReference type="ChEBI" id="CHEBI:49298"/>
        <dbReference type="ChEBI" id="CHEBI:64731"/>
        <dbReference type="EC" id="3.5.1.88"/>
    </reaction>
</comment>
<keyword evidence="2 6" id="KW-0479">Metal-binding</keyword>
<dbReference type="NCBIfam" id="NF001159">
    <property type="entry name" value="PRK00150.1-3"/>
    <property type="match status" value="1"/>
</dbReference>
<comment type="similarity">
    <text evidence="1 6">Belongs to the polypeptide deformylase family.</text>
</comment>
<proteinExistence type="inferred from homology"/>
<reference evidence="8 9" key="1">
    <citation type="submission" date="2018-10" db="EMBL/GenBank/DDBJ databases">
        <title>Kocuria sp. M5W7-7, whole genome shotgun sequence.</title>
        <authorList>
            <person name="Tuo L."/>
        </authorList>
    </citation>
    <scope>NUCLEOTIDE SEQUENCE [LARGE SCALE GENOMIC DNA]</scope>
    <source>
        <strain evidence="8 9">M5W7-7</strain>
    </source>
</reference>
<evidence type="ECO:0000256" key="4">
    <source>
        <dbReference type="ARBA" id="ARBA00022917"/>
    </source>
</evidence>
<dbReference type="PANTHER" id="PTHR10458">
    <property type="entry name" value="PEPTIDE DEFORMYLASE"/>
    <property type="match status" value="1"/>
</dbReference>
<feature type="region of interest" description="Disordered" evidence="7">
    <location>
        <begin position="173"/>
        <end position="192"/>
    </location>
</feature>
<evidence type="ECO:0000256" key="1">
    <source>
        <dbReference type="ARBA" id="ARBA00010759"/>
    </source>
</evidence>
<protein>
    <recommendedName>
        <fullName evidence="6">Peptide deformylase</fullName>
        <shortName evidence="6">PDF</shortName>
        <ecNumber evidence="6">3.5.1.88</ecNumber>
    </recommendedName>
    <alternativeName>
        <fullName evidence="6">Polypeptide deformylase</fullName>
    </alternativeName>
</protein>
<gene>
    <name evidence="6 8" type="primary">def</name>
    <name evidence="8" type="ORF">EDL96_12170</name>
</gene>
<dbReference type="GO" id="GO:0006412">
    <property type="term" value="P:translation"/>
    <property type="evidence" value="ECO:0007669"/>
    <property type="project" value="UniProtKB-UniRule"/>
</dbReference>
<dbReference type="AlphaFoldDB" id="A0A3N3ZP77"/>
<dbReference type="InterPro" id="IPR036821">
    <property type="entry name" value="Peptide_deformylase_sf"/>
</dbReference>
<dbReference type="SUPFAM" id="SSF56420">
    <property type="entry name" value="Peptide deformylase"/>
    <property type="match status" value="1"/>
</dbReference>
<comment type="caution">
    <text evidence="8">The sequence shown here is derived from an EMBL/GenBank/DDBJ whole genome shotgun (WGS) entry which is preliminary data.</text>
</comment>
<dbReference type="InterPro" id="IPR023635">
    <property type="entry name" value="Peptide_deformylase"/>
</dbReference>
<keyword evidence="3 6" id="KW-0378">Hydrolase</keyword>
<feature type="binding site" evidence="6">
    <location>
        <position position="99"/>
    </location>
    <ligand>
        <name>Fe cation</name>
        <dbReference type="ChEBI" id="CHEBI:24875"/>
    </ligand>
</feature>
<keyword evidence="4 6" id="KW-0648">Protein biosynthesis</keyword>
<dbReference type="CDD" id="cd00487">
    <property type="entry name" value="Pep_deformylase"/>
    <property type="match status" value="1"/>
</dbReference>
<evidence type="ECO:0000256" key="3">
    <source>
        <dbReference type="ARBA" id="ARBA00022801"/>
    </source>
</evidence>